<keyword evidence="3" id="KW-1003">Cell membrane</keyword>
<gene>
    <name evidence="8" type="ORF">HHL27_12880</name>
</gene>
<dbReference type="Pfam" id="PF07681">
    <property type="entry name" value="DoxX"/>
    <property type="match status" value="1"/>
</dbReference>
<dbReference type="InterPro" id="IPR051907">
    <property type="entry name" value="DoxX-like_oxidoreductase"/>
</dbReference>
<keyword evidence="9" id="KW-1185">Reference proteome</keyword>
<keyword evidence="4 7" id="KW-0812">Transmembrane</keyword>
<evidence type="ECO:0000256" key="7">
    <source>
        <dbReference type="SAM" id="Phobius"/>
    </source>
</evidence>
<evidence type="ECO:0000256" key="3">
    <source>
        <dbReference type="ARBA" id="ARBA00022475"/>
    </source>
</evidence>
<comment type="subcellular location">
    <subcellularLocation>
        <location evidence="1">Cell membrane</location>
        <topology evidence="1">Multi-pass membrane protein</topology>
    </subcellularLocation>
</comment>
<protein>
    <submittedName>
        <fullName evidence="8">DoxX family protein</fullName>
    </submittedName>
</protein>
<evidence type="ECO:0000256" key="4">
    <source>
        <dbReference type="ARBA" id="ARBA00022692"/>
    </source>
</evidence>
<dbReference type="PANTHER" id="PTHR33452">
    <property type="entry name" value="OXIDOREDUCTASE CATD-RELATED"/>
    <property type="match status" value="1"/>
</dbReference>
<keyword evidence="6 7" id="KW-0472">Membrane</keyword>
<evidence type="ECO:0000256" key="5">
    <source>
        <dbReference type="ARBA" id="ARBA00022989"/>
    </source>
</evidence>
<keyword evidence="5 7" id="KW-1133">Transmembrane helix</keyword>
<comment type="similarity">
    <text evidence="2">Belongs to the DoxX family.</text>
</comment>
<feature type="transmembrane region" description="Helical" evidence="7">
    <location>
        <begin position="38"/>
        <end position="60"/>
    </location>
</feature>
<evidence type="ECO:0000313" key="9">
    <source>
        <dbReference type="Proteomes" id="UP000583556"/>
    </source>
</evidence>
<dbReference type="EMBL" id="JABBGM010000005">
    <property type="protein sequence ID" value="NML94560.1"/>
    <property type="molecule type" value="Genomic_DNA"/>
</dbReference>
<dbReference type="GO" id="GO:0005886">
    <property type="term" value="C:plasma membrane"/>
    <property type="evidence" value="ECO:0007669"/>
    <property type="project" value="UniProtKB-SubCell"/>
</dbReference>
<evidence type="ECO:0000256" key="2">
    <source>
        <dbReference type="ARBA" id="ARBA00006679"/>
    </source>
</evidence>
<evidence type="ECO:0000313" key="8">
    <source>
        <dbReference type="EMBL" id="NML94560.1"/>
    </source>
</evidence>
<organism evidence="8 9">
    <name type="scientific">Novosphingobium olei</name>
    <dbReference type="NCBI Taxonomy" id="2728851"/>
    <lineage>
        <taxon>Bacteria</taxon>
        <taxon>Pseudomonadati</taxon>
        <taxon>Pseudomonadota</taxon>
        <taxon>Alphaproteobacteria</taxon>
        <taxon>Sphingomonadales</taxon>
        <taxon>Sphingomonadaceae</taxon>
        <taxon>Novosphingobium</taxon>
    </lineage>
</organism>
<feature type="transmembrane region" description="Helical" evidence="7">
    <location>
        <begin position="7"/>
        <end position="26"/>
    </location>
</feature>
<reference evidence="8 9" key="1">
    <citation type="submission" date="2020-04" db="EMBL/GenBank/DDBJ databases">
        <title>Novosphingobium sp. TW-4 isolated from soil.</title>
        <authorList>
            <person name="Dahal R.H."/>
            <person name="Chaudhary D.K."/>
        </authorList>
    </citation>
    <scope>NUCLEOTIDE SEQUENCE [LARGE SCALE GENOMIC DNA]</scope>
    <source>
        <strain evidence="8 9">TW-4</strain>
    </source>
</reference>
<evidence type="ECO:0000256" key="6">
    <source>
        <dbReference type="ARBA" id="ARBA00023136"/>
    </source>
</evidence>
<proteinExistence type="inferred from homology"/>
<feature type="transmembrane region" description="Helical" evidence="7">
    <location>
        <begin position="67"/>
        <end position="84"/>
    </location>
</feature>
<sequence>MNTVAALAGRVLLAILFIVSGVGKLFDLSGTNAMITAAGLPSGLALPVALFELLGGLAIALGFMTRLFAILFAGFCLLATLLFHRNLADTMQATMALKNLSIAGGFLCLFAHSQMRWSYDSMRLARKGEIATREAEQRTREAELRAARAEGHASALANGQTVPVTDTTYVTATDIDGDGVVDRPRRKWWSVG</sequence>
<evidence type="ECO:0000256" key="1">
    <source>
        <dbReference type="ARBA" id="ARBA00004651"/>
    </source>
</evidence>
<dbReference type="Proteomes" id="UP000583556">
    <property type="component" value="Unassembled WGS sequence"/>
</dbReference>
<dbReference type="AlphaFoldDB" id="A0A7Y0BQ60"/>
<dbReference type="InterPro" id="IPR032808">
    <property type="entry name" value="DoxX"/>
</dbReference>
<comment type="caution">
    <text evidence="8">The sequence shown here is derived from an EMBL/GenBank/DDBJ whole genome shotgun (WGS) entry which is preliminary data.</text>
</comment>
<name>A0A7Y0BQ60_9SPHN</name>
<dbReference type="PANTHER" id="PTHR33452:SF1">
    <property type="entry name" value="INNER MEMBRANE PROTEIN YPHA-RELATED"/>
    <property type="match status" value="1"/>
</dbReference>
<accession>A0A7Y0BQ60</accession>